<gene>
    <name evidence="1" type="ORF">LITE_LOCUS42227</name>
</gene>
<accession>A0AAV0Q927</accession>
<evidence type="ECO:0000313" key="1">
    <source>
        <dbReference type="EMBL" id="CAI0541763.1"/>
    </source>
</evidence>
<keyword evidence="2" id="KW-1185">Reference proteome</keyword>
<name>A0AAV0Q927_9ROSI</name>
<organism evidence="1 2">
    <name type="scientific">Linum tenue</name>
    <dbReference type="NCBI Taxonomy" id="586396"/>
    <lineage>
        <taxon>Eukaryota</taxon>
        <taxon>Viridiplantae</taxon>
        <taxon>Streptophyta</taxon>
        <taxon>Embryophyta</taxon>
        <taxon>Tracheophyta</taxon>
        <taxon>Spermatophyta</taxon>
        <taxon>Magnoliopsida</taxon>
        <taxon>eudicotyledons</taxon>
        <taxon>Gunneridae</taxon>
        <taxon>Pentapetalae</taxon>
        <taxon>rosids</taxon>
        <taxon>fabids</taxon>
        <taxon>Malpighiales</taxon>
        <taxon>Linaceae</taxon>
        <taxon>Linum</taxon>
    </lineage>
</organism>
<evidence type="ECO:0000313" key="2">
    <source>
        <dbReference type="Proteomes" id="UP001154282"/>
    </source>
</evidence>
<feature type="non-terminal residue" evidence="1">
    <location>
        <position position="1"/>
    </location>
</feature>
<dbReference type="Proteomes" id="UP001154282">
    <property type="component" value="Unassembled WGS sequence"/>
</dbReference>
<protein>
    <submittedName>
        <fullName evidence="1">Uncharacterized protein</fullName>
    </submittedName>
</protein>
<comment type="caution">
    <text evidence="1">The sequence shown here is derived from an EMBL/GenBank/DDBJ whole genome shotgun (WGS) entry which is preliminary data.</text>
</comment>
<sequence length="53" mass="5988">PPSTSTANTTPPEKAGWIRHLFGVVEYLRLGDDLGSSFPSRGRSRQRRFWLEG</sequence>
<proteinExistence type="predicted"/>
<dbReference type="AlphaFoldDB" id="A0AAV0Q927"/>
<reference evidence="1" key="1">
    <citation type="submission" date="2022-08" db="EMBL/GenBank/DDBJ databases">
        <authorList>
            <person name="Gutierrez-Valencia J."/>
        </authorList>
    </citation>
    <scope>NUCLEOTIDE SEQUENCE</scope>
</reference>
<dbReference type="EMBL" id="CAMGYJ010000009">
    <property type="protein sequence ID" value="CAI0541763.1"/>
    <property type="molecule type" value="Genomic_DNA"/>
</dbReference>